<evidence type="ECO:0000256" key="4">
    <source>
        <dbReference type="ARBA" id="ARBA00023242"/>
    </source>
</evidence>
<dbReference type="EMBL" id="CP017557">
    <property type="protein sequence ID" value="AOW06271.1"/>
    <property type="molecule type" value="Genomic_DNA"/>
</dbReference>
<dbReference type="Pfam" id="PF00400">
    <property type="entry name" value="WD40"/>
    <property type="match status" value="8"/>
</dbReference>
<dbReference type="InterPro" id="IPR020472">
    <property type="entry name" value="WD40_PAC1"/>
</dbReference>
<evidence type="ECO:0000313" key="7">
    <source>
        <dbReference type="EMBL" id="AOW06271.1"/>
    </source>
</evidence>
<dbReference type="GO" id="GO:0000480">
    <property type="term" value="P:endonucleolytic cleavage in 5'-ETS of tricistronic rRNA transcript (SSU-rRNA, 5.8S rRNA, LSU-rRNA)"/>
    <property type="evidence" value="ECO:0007669"/>
    <property type="project" value="TreeGrafter"/>
</dbReference>
<feature type="domain" description="U3 small nucleolar RNA-associated protein 13 C-terminal" evidence="6">
    <location>
        <begin position="631"/>
        <end position="771"/>
    </location>
</feature>
<feature type="repeat" description="WD" evidence="5">
    <location>
        <begin position="450"/>
        <end position="491"/>
    </location>
</feature>
<evidence type="ECO:0000259" key="6">
    <source>
        <dbReference type="Pfam" id="PF08625"/>
    </source>
</evidence>
<dbReference type="KEGG" id="yli:2912113"/>
<dbReference type="VEuPathDB" id="FungiDB:YALI1_E38020g"/>
<dbReference type="GeneID" id="2912113"/>
<evidence type="ECO:0000256" key="1">
    <source>
        <dbReference type="ARBA" id="ARBA00004604"/>
    </source>
</evidence>
<dbReference type="Proteomes" id="UP000256601">
    <property type="component" value="Unassembled WGS sequence"/>
</dbReference>
<dbReference type="Gene3D" id="2.130.10.10">
    <property type="entry name" value="YVTN repeat-like/Quinoprotein amine dehydrogenase"/>
    <property type="match status" value="4"/>
</dbReference>
<name>A0A1D8NKV8_YARLL</name>
<sequence>METTEKTAFEAVSVEPFYTGGKTSLADDGYTLATSFGEDVVVTNIKTGEEICRIEGDSEILTTLEISPDAQYLVTCSRSLTMRTYRIPSGELVRSARAHDAPVIVMAIDSSSSLVATGGAEGTVKVWDLERGFVTHNLKGHGGVVSALKFFGEQGGSVWRLASGADDCKIRVWDLVSRKCLKVLDSHNSVIRGLSWSSDGGILVSGGRDKIVNVWDANKFKLVRTIPVGESIETAGILNGEGLRIYTGGEMGVVKIWNGQTSALIAAQVQPAVHNKENERVGVVDILYKTDKLVSVLSDQTFVELDDDLKEVRRIVGFHDQIIDMTYVGEDESKLAVVTNAPDIRIQTVGGIETNVLTGHRDNVIAVDRSFDGTWLASSGKDHEARIWHVPTLTCFAVCTGHAGSVGGVALPRLPLEGRPPQFLITGSQDLTIKKWNIAKDGTAKAEYTRKAHEKDINALDVSPNDRLFATASQDRTAKVWDMNSGEAVGVLRGHKRGVWSIKFNPYEKQIVTGSGDKTVKVWSLNDFSCLRTFEGHTNSVLRTVWTSLGSQIVSSGGDGLIKVWTYASGECAVTLDNHEDKVWSLAVRGSDDGAQMVSGDGEGTITVWKDISDEEKAAKKAAAELQVEQEQQLANYVRSKDWENAILLALTLNQPYKLFCLFRDVLADRQDEDSIMGLTKVDNVIAGLNVEQLELLIKRVRDWNTNARSSVVAQRVMNCILVNHSVDKLSQVPKISTMTDALIPYSERHFNRVDEMYDESYLLDYALNEMDFLDTPQVV</sequence>
<keyword evidence="2 5" id="KW-0853">WD repeat</keyword>
<proteinExistence type="predicted"/>
<dbReference type="GO" id="GO:0032040">
    <property type="term" value="C:small-subunit processome"/>
    <property type="evidence" value="ECO:0007669"/>
    <property type="project" value="EnsemblFungi"/>
</dbReference>
<feature type="repeat" description="WD" evidence="5">
    <location>
        <begin position="138"/>
        <end position="183"/>
    </location>
</feature>
<dbReference type="AlphaFoldDB" id="A0A1D8NKV8"/>
<keyword evidence="4" id="KW-0539">Nucleus</keyword>
<protein>
    <submittedName>
        <fullName evidence="8">WD40-repeat-containing domain protein</fullName>
    </submittedName>
</protein>
<dbReference type="GO" id="GO:0000472">
    <property type="term" value="P:endonucleolytic cleavage to generate mature 5'-end of SSU-rRNA from (SSU-rRNA, 5.8S rRNA, LSU-rRNA)"/>
    <property type="evidence" value="ECO:0007669"/>
    <property type="project" value="TreeGrafter"/>
</dbReference>
<dbReference type="InterPro" id="IPR019775">
    <property type="entry name" value="WD40_repeat_CS"/>
</dbReference>
<dbReference type="PROSITE" id="PS00678">
    <property type="entry name" value="WD_REPEATS_1"/>
    <property type="match status" value="1"/>
</dbReference>
<dbReference type="PROSITE" id="PS50082">
    <property type="entry name" value="WD_REPEATS_2"/>
    <property type="match status" value="8"/>
</dbReference>
<feature type="repeat" description="WD" evidence="5">
    <location>
        <begin position="357"/>
        <end position="398"/>
    </location>
</feature>
<dbReference type="Proteomes" id="UP000182444">
    <property type="component" value="Chromosome 1E"/>
</dbReference>
<dbReference type="GO" id="GO:0034511">
    <property type="term" value="F:U3 snoRNA binding"/>
    <property type="evidence" value="ECO:0007669"/>
    <property type="project" value="TreeGrafter"/>
</dbReference>
<evidence type="ECO:0000256" key="2">
    <source>
        <dbReference type="ARBA" id="ARBA00022574"/>
    </source>
</evidence>
<reference evidence="7 9" key="1">
    <citation type="journal article" date="2016" name="PLoS ONE">
        <title>Sequence Assembly of Yarrowia lipolytica Strain W29/CLIB89 Shows Transposable Element Diversity.</title>
        <authorList>
            <person name="Magnan C."/>
            <person name="Yu J."/>
            <person name="Chang I."/>
            <person name="Jahn E."/>
            <person name="Kanomata Y."/>
            <person name="Wu J."/>
            <person name="Zeller M."/>
            <person name="Oakes M."/>
            <person name="Baldi P."/>
            <person name="Sandmeyer S."/>
        </authorList>
    </citation>
    <scope>NUCLEOTIDE SEQUENCE [LARGE SCALE GENOMIC DNA]</scope>
    <source>
        <strain evidence="7">CLIB89</strain>
        <strain evidence="9">CLIB89(W29)</strain>
    </source>
</reference>
<gene>
    <name evidence="8" type="ORF">B0I71DRAFT_133900</name>
    <name evidence="7" type="ORF">YALI1_E38020g</name>
</gene>
<dbReference type="InterPro" id="IPR036322">
    <property type="entry name" value="WD40_repeat_dom_sf"/>
</dbReference>
<reference evidence="8 10" key="2">
    <citation type="submission" date="2018-07" db="EMBL/GenBank/DDBJ databases">
        <title>Draft Genome Assemblies for Five Robust Yarrowia lipolytica Strains Exhibiting High Lipid Production and Pentose Sugar Utilization and Sugar Alcohol Secretion from Undetoxified Lignocellulosic Biomass Hydrolysates.</title>
        <authorList>
            <consortium name="DOE Joint Genome Institute"/>
            <person name="Walker C."/>
            <person name="Ryu S."/>
            <person name="Na H."/>
            <person name="Zane M."/>
            <person name="LaButti K."/>
            <person name="Lipzen A."/>
            <person name="Haridas S."/>
            <person name="Barry K."/>
            <person name="Grigoriev I.V."/>
            <person name="Quarterman J."/>
            <person name="Slininger P."/>
            <person name="Dien B."/>
            <person name="Trinh C.T."/>
        </authorList>
    </citation>
    <scope>NUCLEOTIDE SEQUENCE [LARGE SCALE GENOMIC DNA]</scope>
    <source>
        <strain evidence="8 10">YB392</strain>
    </source>
</reference>
<dbReference type="PROSITE" id="PS50294">
    <property type="entry name" value="WD_REPEATS_REGION"/>
    <property type="match status" value="6"/>
</dbReference>
<feature type="repeat" description="WD" evidence="5">
    <location>
        <begin position="96"/>
        <end position="137"/>
    </location>
</feature>
<dbReference type="PANTHER" id="PTHR19854">
    <property type="entry name" value="TRANSDUCIN BETA-LIKE 3"/>
    <property type="match status" value="1"/>
</dbReference>
<dbReference type="InterPro" id="IPR015943">
    <property type="entry name" value="WD40/YVTN_repeat-like_dom_sf"/>
</dbReference>
<evidence type="ECO:0000313" key="10">
    <source>
        <dbReference type="Proteomes" id="UP000256601"/>
    </source>
</evidence>
<feature type="repeat" description="WD" evidence="5">
    <location>
        <begin position="576"/>
        <end position="610"/>
    </location>
</feature>
<dbReference type="GO" id="GO:0030686">
    <property type="term" value="C:90S preribosome"/>
    <property type="evidence" value="ECO:0007669"/>
    <property type="project" value="TreeGrafter"/>
</dbReference>
<dbReference type="OMA" id="PYVQRHF"/>
<dbReference type="EMBL" id="KZ859025">
    <property type="protein sequence ID" value="RDW24694.1"/>
    <property type="molecule type" value="Genomic_DNA"/>
</dbReference>
<feature type="repeat" description="WD" evidence="5">
    <location>
        <begin position="534"/>
        <end position="575"/>
    </location>
</feature>
<dbReference type="CDD" id="cd00200">
    <property type="entry name" value="WD40"/>
    <property type="match status" value="2"/>
</dbReference>
<dbReference type="FunFam" id="2.130.10.10:FF:001009">
    <property type="entry name" value="Small nucleolar ribonucleoprotein complex subunit, putative"/>
    <property type="match status" value="1"/>
</dbReference>
<dbReference type="eggNOG" id="KOG0319">
    <property type="taxonomic scope" value="Eukaryota"/>
</dbReference>
<dbReference type="SMART" id="SM00320">
    <property type="entry name" value="WD40"/>
    <property type="match status" value="11"/>
</dbReference>
<keyword evidence="3" id="KW-0677">Repeat</keyword>
<dbReference type="PRINTS" id="PR00320">
    <property type="entry name" value="GPROTEINBRPT"/>
</dbReference>
<feature type="repeat" description="WD" evidence="5">
    <location>
        <begin position="184"/>
        <end position="225"/>
    </location>
</feature>
<dbReference type="VEuPathDB" id="FungiDB:YALI0_E32043g"/>
<accession>A0A1D8NKV8</accession>
<feature type="repeat" description="WD" evidence="5">
    <location>
        <begin position="492"/>
        <end position="533"/>
    </location>
</feature>
<evidence type="ECO:0000256" key="5">
    <source>
        <dbReference type="PROSITE-ProRule" id="PRU00221"/>
    </source>
</evidence>
<evidence type="ECO:0000313" key="9">
    <source>
        <dbReference type="Proteomes" id="UP000182444"/>
    </source>
</evidence>
<organism evidence="7 9">
    <name type="scientific">Yarrowia lipolytica</name>
    <name type="common">Candida lipolytica</name>
    <dbReference type="NCBI Taxonomy" id="4952"/>
    <lineage>
        <taxon>Eukaryota</taxon>
        <taxon>Fungi</taxon>
        <taxon>Dikarya</taxon>
        <taxon>Ascomycota</taxon>
        <taxon>Saccharomycotina</taxon>
        <taxon>Dipodascomycetes</taxon>
        <taxon>Dipodascales</taxon>
        <taxon>Dipodascales incertae sedis</taxon>
        <taxon>Yarrowia</taxon>
    </lineage>
</organism>
<dbReference type="InterPro" id="IPR001680">
    <property type="entry name" value="WD40_rpt"/>
</dbReference>
<dbReference type="InterPro" id="IPR013934">
    <property type="entry name" value="Utp13_C"/>
</dbReference>
<dbReference type="SUPFAM" id="SSF50978">
    <property type="entry name" value="WD40 repeat-like"/>
    <property type="match status" value="2"/>
</dbReference>
<evidence type="ECO:0000313" key="8">
    <source>
        <dbReference type="EMBL" id="RDW24694.1"/>
    </source>
</evidence>
<dbReference type="Pfam" id="PF08625">
    <property type="entry name" value="Utp13"/>
    <property type="match status" value="1"/>
</dbReference>
<evidence type="ECO:0000256" key="3">
    <source>
        <dbReference type="ARBA" id="ARBA00022737"/>
    </source>
</evidence>
<comment type="subcellular location">
    <subcellularLocation>
        <location evidence="1">Nucleus</location>
        <location evidence="1">Nucleolus</location>
    </subcellularLocation>
</comment>
<dbReference type="PANTHER" id="PTHR19854:SF15">
    <property type="entry name" value="TRANSDUCIN BETA-LIKE PROTEIN 3"/>
    <property type="match status" value="1"/>
</dbReference>